<evidence type="ECO:0000313" key="4">
    <source>
        <dbReference type="EnsemblPlants" id="OPUNC10G01800.1"/>
    </source>
</evidence>
<evidence type="ECO:0000259" key="3">
    <source>
        <dbReference type="Pfam" id="PF13968"/>
    </source>
</evidence>
<dbReference type="STRING" id="4537.A0A0E0M5G2"/>
<dbReference type="PANTHER" id="PTHR31325">
    <property type="entry name" value="OS01G0798800 PROTEIN-RELATED"/>
    <property type="match status" value="1"/>
</dbReference>
<dbReference type="AlphaFoldDB" id="A0A0E0M5G2"/>
<dbReference type="InterPro" id="IPR025315">
    <property type="entry name" value="DUF4220"/>
</dbReference>
<dbReference type="Gramene" id="OPUNC10G01800.1">
    <property type="protein sequence ID" value="OPUNC10G01800.1"/>
    <property type="gene ID" value="OPUNC10G01800"/>
</dbReference>
<dbReference type="Pfam" id="PF04578">
    <property type="entry name" value="DUF594"/>
    <property type="match status" value="1"/>
</dbReference>
<keyword evidence="5" id="KW-1185">Reference proteome</keyword>
<keyword evidence="2" id="KW-0472">Membrane</keyword>
<dbReference type="EnsemblPlants" id="OPUNC10G01800.1">
    <property type="protein sequence ID" value="OPUNC10G01800.1"/>
    <property type="gene ID" value="OPUNC10G01800"/>
</dbReference>
<feature type="compositionally biased region" description="Polar residues" evidence="1">
    <location>
        <begin position="589"/>
        <end position="600"/>
    </location>
</feature>
<dbReference type="HOGENOM" id="CLU_009180_4_0_1"/>
<evidence type="ECO:0000256" key="1">
    <source>
        <dbReference type="SAM" id="MobiDB-lite"/>
    </source>
</evidence>
<feature type="compositionally biased region" description="Basic and acidic residues" evidence="1">
    <location>
        <begin position="601"/>
        <end position="615"/>
    </location>
</feature>
<dbReference type="Proteomes" id="UP000026962">
    <property type="component" value="Chromosome 10"/>
</dbReference>
<dbReference type="OMA" id="REVVACT"/>
<feature type="domain" description="DUF4220" evidence="3">
    <location>
        <begin position="210"/>
        <end position="311"/>
    </location>
</feature>
<organism evidence="4">
    <name type="scientific">Oryza punctata</name>
    <name type="common">Red rice</name>
    <dbReference type="NCBI Taxonomy" id="4537"/>
    <lineage>
        <taxon>Eukaryota</taxon>
        <taxon>Viridiplantae</taxon>
        <taxon>Streptophyta</taxon>
        <taxon>Embryophyta</taxon>
        <taxon>Tracheophyta</taxon>
        <taxon>Spermatophyta</taxon>
        <taxon>Magnoliopsida</taxon>
        <taxon>Liliopsida</taxon>
        <taxon>Poales</taxon>
        <taxon>Poaceae</taxon>
        <taxon>BOP clade</taxon>
        <taxon>Oryzoideae</taxon>
        <taxon>Oryzeae</taxon>
        <taxon>Oryzinae</taxon>
        <taxon>Oryza</taxon>
    </lineage>
</organism>
<reference evidence="4" key="1">
    <citation type="submission" date="2015-04" db="UniProtKB">
        <authorList>
            <consortium name="EnsemblPlants"/>
        </authorList>
    </citation>
    <scope>IDENTIFICATION</scope>
</reference>
<feature type="transmembrane region" description="Helical" evidence="2">
    <location>
        <begin position="47"/>
        <end position="67"/>
    </location>
</feature>
<feature type="region of interest" description="Disordered" evidence="1">
    <location>
        <begin position="579"/>
        <end position="623"/>
    </location>
</feature>
<accession>A0A0E0M5G2</accession>
<dbReference type="Pfam" id="PF13968">
    <property type="entry name" value="DUF4220"/>
    <property type="match status" value="2"/>
</dbReference>
<evidence type="ECO:0000256" key="2">
    <source>
        <dbReference type="SAM" id="Phobius"/>
    </source>
</evidence>
<reference evidence="4" key="2">
    <citation type="submission" date="2018-05" db="EMBL/GenBank/DDBJ databases">
        <title>OpunRS2 (Oryza punctata Reference Sequence Version 2).</title>
        <authorList>
            <person name="Zhang J."/>
            <person name="Kudrna D."/>
            <person name="Lee S."/>
            <person name="Talag J."/>
            <person name="Welchert J."/>
            <person name="Wing R.A."/>
        </authorList>
    </citation>
    <scope>NUCLEOTIDE SEQUENCE [LARGE SCALE GENOMIC DNA]</scope>
</reference>
<proteinExistence type="predicted"/>
<feature type="transmembrane region" description="Helical" evidence="2">
    <location>
        <begin position="13"/>
        <end position="35"/>
    </location>
</feature>
<dbReference type="eggNOG" id="ENOG502RRPP">
    <property type="taxonomic scope" value="Eukaryota"/>
</dbReference>
<name>A0A0E0M5G2_ORYPU</name>
<feature type="domain" description="DUF4220" evidence="3">
    <location>
        <begin position="49"/>
        <end position="173"/>
    </location>
</feature>
<keyword evidence="2" id="KW-0812">Transmembrane</keyword>
<keyword evidence="2" id="KW-1133">Transmembrane helix</keyword>
<protein>
    <recommendedName>
        <fullName evidence="3">DUF4220 domain-containing protein</fullName>
    </recommendedName>
</protein>
<evidence type="ECO:0000313" key="5">
    <source>
        <dbReference type="Proteomes" id="UP000026962"/>
    </source>
</evidence>
<sequence>MSLSSAVQWWEEWQLRILVLASVAIQLLLLFFGYIRKFPIPSWSRTSIWLAYLGSDATAIYALATLFNRHRKQDCSCVQGNSILEVLWAPILLMHLGGLDPITAYNIEDNELWTRHIVTAVSQITVSIYVFFKSWPHGGDKRLLKAAILLFVPGVLKCIEKPWALRSASINNLVNRRATILPTRRGKREGDGVGDGISLESYVVQAIETLSNSFDRLYTKIKMYNFNEQLFTYRQVPSAYLRIAAICMPFTALGLFHRSHRGEYDGDDIKVTYTLLCCTAVVELYSIAYQESVFNMSTWTCKFFLRNLLRSYAGGSIKRSILTSSSSITELVLEHVKSGWKDYIKNDVSYWAFNDGRGQLALQRNKCDQEDLAWSVRAPFDESVLLWHLATDFCFSSKGCTNEAVATRSIEISNYMMYLLYDNPEMLMPGTRRNLFTTAITELKGILGDEPLEEQDVNLCLSIKSWIIMQYNYLSCKKLEEQDLAQKIIAKVESTEGDSSFIHDAWALSKILLSLGDEKMWKVIQDVWVEMLCFSASRCRGYLHAKSLGAGGELLTFVWLLLLHMGMEPLAERLQRAEFPSKGQGENGGTSTSPLSSNETLEQRQQKIEVPRGDEGNIGDVPSVSQASIAIDIKEYNAS</sequence>
<dbReference type="InterPro" id="IPR007658">
    <property type="entry name" value="DUF594"/>
</dbReference>